<reference evidence="3" key="1">
    <citation type="submission" date="2022-10" db="EMBL/GenBank/DDBJ databases">
        <title>Genome assembly of Pristionchus species.</title>
        <authorList>
            <person name="Yoshida K."/>
            <person name="Sommer R.J."/>
        </authorList>
    </citation>
    <scope>NUCLEOTIDE SEQUENCE [LARGE SCALE GENOMIC DNA]</scope>
    <source>
        <strain evidence="3">RS5460</strain>
    </source>
</reference>
<evidence type="ECO:0008006" key="4">
    <source>
        <dbReference type="Google" id="ProtNLM"/>
    </source>
</evidence>
<evidence type="ECO:0000313" key="2">
    <source>
        <dbReference type="EMBL" id="GMR34494.1"/>
    </source>
</evidence>
<dbReference type="InterPro" id="IPR029058">
    <property type="entry name" value="AB_hydrolase_fold"/>
</dbReference>
<comment type="caution">
    <text evidence="2">The sequence shown here is derived from an EMBL/GenBank/DDBJ whole genome shotgun (WGS) entry which is preliminary data.</text>
</comment>
<dbReference type="Gene3D" id="3.40.50.1820">
    <property type="entry name" value="alpha/beta hydrolase"/>
    <property type="match status" value="1"/>
</dbReference>
<sequence>AAWIEHPHRVVNLPGAPTAPNFPLYSGFINVNVYDADYNIFYVLCEAIRSDPQNAPLVVWLNGGPGASSL</sequence>
<evidence type="ECO:0000256" key="1">
    <source>
        <dbReference type="ARBA" id="ARBA00009431"/>
    </source>
</evidence>
<dbReference type="GO" id="GO:0006508">
    <property type="term" value="P:proteolysis"/>
    <property type="evidence" value="ECO:0007669"/>
    <property type="project" value="InterPro"/>
</dbReference>
<comment type="similarity">
    <text evidence="1">Belongs to the peptidase S10 family.</text>
</comment>
<feature type="non-terminal residue" evidence="2">
    <location>
        <position position="70"/>
    </location>
</feature>
<dbReference type="InterPro" id="IPR001563">
    <property type="entry name" value="Peptidase_S10"/>
</dbReference>
<feature type="non-terminal residue" evidence="2">
    <location>
        <position position="1"/>
    </location>
</feature>
<organism evidence="2 3">
    <name type="scientific">Pristionchus mayeri</name>
    <dbReference type="NCBI Taxonomy" id="1317129"/>
    <lineage>
        <taxon>Eukaryota</taxon>
        <taxon>Metazoa</taxon>
        <taxon>Ecdysozoa</taxon>
        <taxon>Nematoda</taxon>
        <taxon>Chromadorea</taxon>
        <taxon>Rhabditida</taxon>
        <taxon>Rhabditina</taxon>
        <taxon>Diplogasteromorpha</taxon>
        <taxon>Diplogasteroidea</taxon>
        <taxon>Neodiplogasteridae</taxon>
        <taxon>Pristionchus</taxon>
    </lineage>
</organism>
<keyword evidence="3" id="KW-1185">Reference proteome</keyword>
<evidence type="ECO:0000313" key="3">
    <source>
        <dbReference type="Proteomes" id="UP001328107"/>
    </source>
</evidence>
<gene>
    <name evidence="2" type="ORF">PMAYCL1PPCAC_04689</name>
</gene>
<name>A0AAN4Z705_9BILA</name>
<dbReference type="AlphaFoldDB" id="A0AAN4Z705"/>
<dbReference type="Proteomes" id="UP001328107">
    <property type="component" value="Unassembled WGS sequence"/>
</dbReference>
<dbReference type="GO" id="GO:0004185">
    <property type="term" value="F:serine-type carboxypeptidase activity"/>
    <property type="evidence" value="ECO:0007669"/>
    <property type="project" value="InterPro"/>
</dbReference>
<dbReference type="Pfam" id="PF00450">
    <property type="entry name" value="Peptidase_S10"/>
    <property type="match status" value="1"/>
</dbReference>
<protein>
    <recommendedName>
        <fullName evidence="4">Peptidase</fullName>
    </recommendedName>
</protein>
<dbReference type="EMBL" id="BTRK01000002">
    <property type="protein sequence ID" value="GMR34494.1"/>
    <property type="molecule type" value="Genomic_DNA"/>
</dbReference>
<proteinExistence type="inferred from homology"/>
<accession>A0AAN4Z705</accession>
<dbReference type="SUPFAM" id="SSF53474">
    <property type="entry name" value="alpha/beta-Hydrolases"/>
    <property type="match status" value="1"/>
</dbReference>